<evidence type="ECO:0000313" key="1">
    <source>
        <dbReference type="EMBL" id="GFO38729.1"/>
    </source>
</evidence>
<accession>A0AAV4D3L0</accession>
<keyword evidence="2" id="KW-1185">Reference proteome</keyword>
<protein>
    <submittedName>
        <fullName evidence="1">Uncharacterized protein</fullName>
    </submittedName>
</protein>
<sequence>MAKRELAVADCKMIRSIQRDARNHGLLSNCSLRGKVTSLLSLMLADGLSSHRFSYWLSGTSKKKSVKRSSHVLSTKFTNDNTSSLKAASCTKLRLTTLHIHSSPPGIAKVSRYAPVHDERFGHLPRCKKKTGRETLH</sequence>
<dbReference type="AlphaFoldDB" id="A0AAV4D3L0"/>
<organism evidence="1 2">
    <name type="scientific">Plakobranchus ocellatus</name>
    <dbReference type="NCBI Taxonomy" id="259542"/>
    <lineage>
        <taxon>Eukaryota</taxon>
        <taxon>Metazoa</taxon>
        <taxon>Spiralia</taxon>
        <taxon>Lophotrochozoa</taxon>
        <taxon>Mollusca</taxon>
        <taxon>Gastropoda</taxon>
        <taxon>Heterobranchia</taxon>
        <taxon>Euthyneura</taxon>
        <taxon>Panpulmonata</taxon>
        <taxon>Sacoglossa</taxon>
        <taxon>Placobranchoidea</taxon>
        <taxon>Plakobranchidae</taxon>
        <taxon>Plakobranchus</taxon>
    </lineage>
</organism>
<gene>
    <name evidence="1" type="ORF">PoB_006523400</name>
</gene>
<comment type="caution">
    <text evidence="1">The sequence shown here is derived from an EMBL/GenBank/DDBJ whole genome shotgun (WGS) entry which is preliminary data.</text>
</comment>
<name>A0AAV4D3L0_9GAST</name>
<evidence type="ECO:0000313" key="2">
    <source>
        <dbReference type="Proteomes" id="UP000735302"/>
    </source>
</evidence>
<dbReference type="EMBL" id="BLXT01007347">
    <property type="protein sequence ID" value="GFO38729.1"/>
    <property type="molecule type" value="Genomic_DNA"/>
</dbReference>
<reference evidence="1 2" key="1">
    <citation type="journal article" date="2021" name="Elife">
        <title>Chloroplast acquisition without the gene transfer in kleptoplastic sea slugs, Plakobranchus ocellatus.</title>
        <authorList>
            <person name="Maeda T."/>
            <person name="Takahashi S."/>
            <person name="Yoshida T."/>
            <person name="Shimamura S."/>
            <person name="Takaki Y."/>
            <person name="Nagai Y."/>
            <person name="Toyoda A."/>
            <person name="Suzuki Y."/>
            <person name="Arimoto A."/>
            <person name="Ishii H."/>
            <person name="Satoh N."/>
            <person name="Nishiyama T."/>
            <person name="Hasebe M."/>
            <person name="Maruyama T."/>
            <person name="Minagawa J."/>
            <person name="Obokata J."/>
            <person name="Shigenobu S."/>
        </authorList>
    </citation>
    <scope>NUCLEOTIDE SEQUENCE [LARGE SCALE GENOMIC DNA]</scope>
</reference>
<proteinExistence type="predicted"/>
<dbReference type="Proteomes" id="UP000735302">
    <property type="component" value="Unassembled WGS sequence"/>
</dbReference>